<protein>
    <submittedName>
        <fullName evidence="3">FmdB family zinc ribbon protein</fullName>
    </submittedName>
</protein>
<dbReference type="NCBIfam" id="TIGR02605">
    <property type="entry name" value="CxxC_CxxC_SSSS"/>
    <property type="match status" value="1"/>
</dbReference>
<feature type="region of interest" description="Disordered" evidence="1">
    <location>
        <begin position="50"/>
        <end position="118"/>
    </location>
</feature>
<dbReference type="PANTHER" id="PTHR34404:SF2">
    <property type="entry name" value="CONSERVED SERINE RICH PROTEIN"/>
    <property type="match status" value="1"/>
</dbReference>
<feature type="compositionally biased region" description="Low complexity" evidence="1">
    <location>
        <begin position="79"/>
        <end position="118"/>
    </location>
</feature>
<dbReference type="Proteomes" id="UP001596189">
    <property type="component" value="Unassembled WGS sequence"/>
</dbReference>
<evidence type="ECO:0000313" key="3">
    <source>
        <dbReference type="EMBL" id="MFC6006551.1"/>
    </source>
</evidence>
<name>A0ABW1JB89_9ACTN</name>
<proteinExistence type="predicted"/>
<dbReference type="SMART" id="SM00834">
    <property type="entry name" value="CxxC_CXXC_SSSS"/>
    <property type="match status" value="1"/>
</dbReference>
<dbReference type="EMBL" id="JBHSRD010000003">
    <property type="protein sequence ID" value="MFC6006551.1"/>
    <property type="molecule type" value="Genomic_DNA"/>
</dbReference>
<dbReference type="RefSeq" id="WP_345718035.1">
    <property type="nucleotide sequence ID" value="NZ_BAABFP010000008.1"/>
</dbReference>
<organism evidence="3 4">
    <name type="scientific">Angustibacter luteus</name>
    <dbReference type="NCBI Taxonomy" id="658456"/>
    <lineage>
        <taxon>Bacteria</taxon>
        <taxon>Bacillati</taxon>
        <taxon>Actinomycetota</taxon>
        <taxon>Actinomycetes</taxon>
        <taxon>Kineosporiales</taxon>
        <taxon>Kineosporiaceae</taxon>
    </lineage>
</organism>
<evidence type="ECO:0000256" key="1">
    <source>
        <dbReference type="SAM" id="MobiDB-lite"/>
    </source>
</evidence>
<evidence type="ECO:0000259" key="2">
    <source>
        <dbReference type="SMART" id="SM00834"/>
    </source>
</evidence>
<dbReference type="Pfam" id="PF09723">
    <property type="entry name" value="Zn_ribbon_8"/>
    <property type="match status" value="1"/>
</dbReference>
<dbReference type="InterPro" id="IPR013429">
    <property type="entry name" value="Regulatory_FmdB_Zinc_ribbon"/>
</dbReference>
<sequence length="118" mass="11904">MPTYDYACTHCDHAFEIVQSFTDDALTVCPECGGRLRKVFGSVGVVFKGSGFYRTDSRNSSTVPASKSSDGKSSESKSSDSSSSSGSSSDSKSSSSSSSDSKASSSSSTGSGGSTSAA</sequence>
<reference evidence="4" key="1">
    <citation type="journal article" date="2019" name="Int. J. Syst. Evol. Microbiol.">
        <title>The Global Catalogue of Microorganisms (GCM) 10K type strain sequencing project: providing services to taxonomists for standard genome sequencing and annotation.</title>
        <authorList>
            <consortium name="The Broad Institute Genomics Platform"/>
            <consortium name="The Broad Institute Genome Sequencing Center for Infectious Disease"/>
            <person name="Wu L."/>
            <person name="Ma J."/>
        </authorList>
    </citation>
    <scope>NUCLEOTIDE SEQUENCE [LARGE SCALE GENOMIC DNA]</scope>
    <source>
        <strain evidence="4">KACC 14249</strain>
    </source>
</reference>
<feature type="compositionally biased region" description="Basic and acidic residues" evidence="1">
    <location>
        <begin position="69"/>
        <end position="78"/>
    </location>
</feature>
<evidence type="ECO:0000313" key="4">
    <source>
        <dbReference type="Proteomes" id="UP001596189"/>
    </source>
</evidence>
<keyword evidence="4" id="KW-1185">Reference proteome</keyword>
<accession>A0ABW1JB89</accession>
<dbReference type="PANTHER" id="PTHR34404">
    <property type="entry name" value="REGULATORY PROTEIN, FMDB FAMILY"/>
    <property type="match status" value="1"/>
</dbReference>
<feature type="domain" description="Putative regulatory protein FmdB zinc ribbon" evidence="2">
    <location>
        <begin position="1"/>
        <end position="41"/>
    </location>
</feature>
<gene>
    <name evidence="3" type="ORF">ACFQDO_05345</name>
</gene>
<comment type="caution">
    <text evidence="3">The sequence shown here is derived from an EMBL/GenBank/DDBJ whole genome shotgun (WGS) entry which is preliminary data.</text>
</comment>